<name>A0ABW8F126_9BURK</name>
<protein>
    <submittedName>
        <fullName evidence="1">Phage tail assembly protein</fullName>
    </submittedName>
</protein>
<accession>A0ABW8F126</accession>
<reference evidence="1 2" key="1">
    <citation type="submission" date="2024-10" db="EMBL/GenBank/DDBJ databases">
        <title>The Natural Products Discovery Center: Release of the First 8490 Sequenced Strains for Exploring Actinobacteria Biosynthetic Diversity.</title>
        <authorList>
            <person name="Kalkreuter E."/>
            <person name="Kautsar S.A."/>
            <person name="Yang D."/>
            <person name="Bader C.D."/>
            <person name="Teijaro C.N."/>
            <person name="Fluegel L."/>
            <person name="Davis C.M."/>
            <person name="Simpson J.R."/>
            <person name="Lauterbach L."/>
            <person name="Steele A.D."/>
            <person name="Gui C."/>
            <person name="Meng S."/>
            <person name="Li G."/>
            <person name="Viehrig K."/>
            <person name="Ye F."/>
            <person name="Su P."/>
            <person name="Kiefer A.F."/>
            <person name="Nichols A."/>
            <person name="Cepeda A.J."/>
            <person name="Yan W."/>
            <person name="Fan B."/>
            <person name="Jiang Y."/>
            <person name="Adhikari A."/>
            <person name="Zheng C.-J."/>
            <person name="Schuster L."/>
            <person name="Cowan T.M."/>
            <person name="Smanski M.J."/>
            <person name="Chevrette M.G."/>
            <person name="De Carvalho L.P.S."/>
            <person name="Shen B."/>
        </authorList>
    </citation>
    <scope>NUCLEOTIDE SEQUENCE [LARGE SCALE GENOMIC DNA]</scope>
    <source>
        <strain evidence="1 2">NPDC087045</strain>
    </source>
</reference>
<gene>
    <name evidence="1" type="ORF">ACIPEN_14265</name>
</gene>
<organism evidence="1 2">
    <name type="scientific">Herbaspirillum chlorophenolicum</name>
    <dbReference type="NCBI Taxonomy" id="211589"/>
    <lineage>
        <taxon>Bacteria</taxon>
        <taxon>Pseudomonadati</taxon>
        <taxon>Pseudomonadota</taxon>
        <taxon>Betaproteobacteria</taxon>
        <taxon>Burkholderiales</taxon>
        <taxon>Oxalobacteraceae</taxon>
        <taxon>Herbaspirillum</taxon>
    </lineage>
</organism>
<dbReference type="Proteomes" id="UP001617427">
    <property type="component" value="Unassembled WGS sequence"/>
</dbReference>
<evidence type="ECO:0000313" key="1">
    <source>
        <dbReference type="EMBL" id="MFJ3046992.1"/>
    </source>
</evidence>
<keyword evidence="2" id="KW-1185">Reference proteome</keyword>
<dbReference type="RefSeq" id="WP_402701393.1">
    <property type="nucleotide sequence ID" value="NZ_JBIUZV010000007.1"/>
</dbReference>
<evidence type="ECO:0000313" key="2">
    <source>
        <dbReference type="Proteomes" id="UP001617427"/>
    </source>
</evidence>
<sequence length="107" mass="11615">MTTTTENAVKTETVTVELDEPIIRGKTEITEIILRRPRSGALRGASLMALAQMDVAALQLVLPRISEPSLTPHEVGAMDPADLTKCGLEVSLFLTPKADRVLVFQSK</sequence>
<proteinExistence type="predicted"/>
<dbReference type="Pfam" id="PF10109">
    <property type="entry name" value="Phage_TAC_7"/>
    <property type="match status" value="1"/>
</dbReference>
<dbReference type="EMBL" id="JBIUZV010000007">
    <property type="protein sequence ID" value="MFJ3046992.1"/>
    <property type="molecule type" value="Genomic_DNA"/>
</dbReference>
<dbReference type="InterPro" id="IPR019289">
    <property type="entry name" value="Phage_tail_E/E"/>
</dbReference>
<comment type="caution">
    <text evidence="1">The sequence shown here is derived from an EMBL/GenBank/DDBJ whole genome shotgun (WGS) entry which is preliminary data.</text>
</comment>